<evidence type="ECO:0000313" key="2">
    <source>
        <dbReference type="Proteomes" id="UP000277204"/>
    </source>
</evidence>
<keyword evidence="2" id="KW-1185">Reference proteome</keyword>
<proteinExistence type="predicted"/>
<gene>
    <name evidence="1" type="ORF">SMRZ_LOCUS12985</name>
</gene>
<accession>A0A183MAB0</accession>
<sequence length="135" mass="14979">MKFRSARIVSDKSINQRLTQKRTLNENKGVEIITNHDASTAGSTDAATLSHVLQYSDLPTKSANLPIMPVVTSDNQCTSNYDTNPILSSLPLEAHKQILSSNATAFKNTVKLRSLCHVRRMYVQNLLVLDPITKI</sequence>
<organism evidence="1 2">
    <name type="scientific">Schistosoma margrebowiei</name>
    <dbReference type="NCBI Taxonomy" id="48269"/>
    <lineage>
        <taxon>Eukaryota</taxon>
        <taxon>Metazoa</taxon>
        <taxon>Spiralia</taxon>
        <taxon>Lophotrochozoa</taxon>
        <taxon>Platyhelminthes</taxon>
        <taxon>Trematoda</taxon>
        <taxon>Digenea</taxon>
        <taxon>Strigeidida</taxon>
        <taxon>Schistosomatoidea</taxon>
        <taxon>Schistosomatidae</taxon>
        <taxon>Schistosoma</taxon>
    </lineage>
</organism>
<reference evidence="1 2" key="1">
    <citation type="submission" date="2018-11" db="EMBL/GenBank/DDBJ databases">
        <authorList>
            <consortium name="Pathogen Informatics"/>
        </authorList>
    </citation>
    <scope>NUCLEOTIDE SEQUENCE [LARGE SCALE GENOMIC DNA]</scope>
    <source>
        <strain evidence="1 2">Zambia</strain>
    </source>
</reference>
<protein>
    <submittedName>
        <fullName evidence="1">Uncharacterized protein</fullName>
    </submittedName>
</protein>
<dbReference type="Proteomes" id="UP000277204">
    <property type="component" value="Unassembled WGS sequence"/>
</dbReference>
<name>A0A183MAB0_9TREM</name>
<evidence type="ECO:0000313" key="1">
    <source>
        <dbReference type="EMBL" id="VDP03248.1"/>
    </source>
</evidence>
<dbReference type="AlphaFoldDB" id="A0A183MAB0"/>
<dbReference type="EMBL" id="UZAI01008868">
    <property type="protein sequence ID" value="VDP03248.1"/>
    <property type="molecule type" value="Genomic_DNA"/>
</dbReference>